<evidence type="ECO:0000256" key="4">
    <source>
        <dbReference type="ARBA" id="ARBA00022692"/>
    </source>
</evidence>
<dbReference type="OrthoDB" id="2849215at2759"/>
<dbReference type="Pfam" id="PF13641">
    <property type="entry name" value="Glyco_tranf_2_3"/>
    <property type="match status" value="1"/>
</dbReference>
<keyword evidence="6" id="KW-0472">Membrane</keyword>
<evidence type="ECO:0000256" key="3">
    <source>
        <dbReference type="ARBA" id="ARBA00022679"/>
    </source>
</evidence>
<dbReference type="SUPFAM" id="SSF53448">
    <property type="entry name" value="Nucleotide-diphospho-sugar transferases"/>
    <property type="match status" value="1"/>
</dbReference>
<evidence type="ECO:0000313" key="9">
    <source>
        <dbReference type="Proteomes" id="UP000242877"/>
    </source>
</evidence>
<gene>
    <name evidence="8" type="ORF">AAP_00331</name>
</gene>
<dbReference type="GO" id="GO:0016757">
    <property type="term" value="F:glycosyltransferase activity"/>
    <property type="evidence" value="ECO:0007669"/>
    <property type="project" value="UniProtKB-KW"/>
</dbReference>
<dbReference type="Proteomes" id="UP000242877">
    <property type="component" value="Unassembled WGS sequence"/>
</dbReference>
<keyword evidence="4" id="KW-0812">Transmembrane</keyword>
<keyword evidence="9" id="KW-1185">Reference proteome</keyword>
<comment type="caution">
    <text evidence="8">The sequence shown here is derived from an EMBL/GenBank/DDBJ whole genome shotgun (WGS) entry which is preliminary data.</text>
</comment>
<organism evidence="8 9">
    <name type="scientific">Ascosphaera apis ARSEF 7405</name>
    <dbReference type="NCBI Taxonomy" id="392613"/>
    <lineage>
        <taxon>Eukaryota</taxon>
        <taxon>Fungi</taxon>
        <taxon>Dikarya</taxon>
        <taxon>Ascomycota</taxon>
        <taxon>Pezizomycotina</taxon>
        <taxon>Eurotiomycetes</taxon>
        <taxon>Eurotiomycetidae</taxon>
        <taxon>Onygenales</taxon>
        <taxon>Ascosphaeraceae</taxon>
        <taxon>Ascosphaera</taxon>
    </lineage>
</organism>
<evidence type="ECO:0000256" key="1">
    <source>
        <dbReference type="ARBA" id="ARBA00004370"/>
    </source>
</evidence>
<name>A0A166PNR6_9EURO</name>
<evidence type="ECO:0000256" key="6">
    <source>
        <dbReference type="ARBA" id="ARBA00023136"/>
    </source>
</evidence>
<evidence type="ECO:0000256" key="2">
    <source>
        <dbReference type="ARBA" id="ARBA00022676"/>
    </source>
</evidence>
<dbReference type="Gene3D" id="3.90.550.10">
    <property type="entry name" value="Spore Coat Polysaccharide Biosynthesis Protein SpsA, Chain A"/>
    <property type="match status" value="1"/>
</dbReference>
<accession>A0A166PNR6</accession>
<comment type="subcellular location">
    <subcellularLocation>
        <location evidence="1">Membrane</location>
    </subcellularLocation>
</comment>
<keyword evidence="2" id="KW-0328">Glycosyltransferase</keyword>
<protein>
    <submittedName>
        <fullName evidence="8">Polysaccharide synthase Cps1</fullName>
    </submittedName>
</protein>
<dbReference type="VEuPathDB" id="FungiDB:AAP_00331"/>
<keyword evidence="5" id="KW-1133">Transmembrane helix</keyword>
<dbReference type="EMBL" id="AZGZ01000001">
    <property type="protein sequence ID" value="KZZ98070.1"/>
    <property type="molecule type" value="Genomic_DNA"/>
</dbReference>
<dbReference type="InterPro" id="IPR052427">
    <property type="entry name" value="Glycosyltrans_GT2/GT47"/>
</dbReference>
<dbReference type="PANTHER" id="PTHR47844:SF1">
    <property type="entry name" value="EXOSTOSIN-LIKE 2"/>
    <property type="match status" value="1"/>
</dbReference>
<sequence length="306" mass="35582">MSGNNFLFAFQFLFVYRYLRLVINLISVLTFRPILPPENPRLTSQDVTVIIPTLEGCGPEVEETLQTILANEPFEVFIVTIDANKNKAQKMLQKMPAAAAARVKLLSVSKPNKRRQMVRAIPEVKTEITLFVDDDVSWPRKELKWILAVFEKDPIYGGVATCQRLRRSDAPLFSMRRVWDFLGALYLERRNFDCAATTHIDGGQVCISGRTCAYRTNIIQDPAFIYGFTHEEWWFGKYELNADDDNFLSRWLVNHGWEAYFQYHPEAEIKTTLENNSNFLKQCVRWSRSNWRSNLTTLFCDCVVWL</sequence>
<dbReference type="PANTHER" id="PTHR47844">
    <property type="entry name" value="SYNTHASE CPS1, PUTATIVE (AFU_ORTHOLOGUE AFUA_7G02500)-RELATED"/>
    <property type="match status" value="1"/>
</dbReference>
<dbReference type="AlphaFoldDB" id="A0A166PNR6"/>
<evidence type="ECO:0000313" key="8">
    <source>
        <dbReference type="EMBL" id="KZZ98070.1"/>
    </source>
</evidence>
<keyword evidence="3" id="KW-0808">Transferase</keyword>
<evidence type="ECO:0000256" key="5">
    <source>
        <dbReference type="ARBA" id="ARBA00022989"/>
    </source>
</evidence>
<dbReference type="CDD" id="cd06434">
    <property type="entry name" value="GT2_HAS"/>
    <property type="match status" value="1"/>
</dbReference>
<reference evidence="8 9" key="1">
    <citation type="journal article" date="2016" name="Genome Biol. Evol.">
        <title>Divergent and convergent evolution of fungal pathogenicity.</title>
        <authorList>
            <person name="Shang Y."/>
            <person name="Xiao G."/>
            <person name="Zheng P."/>
            <person name="Cen K."/>
            <person name="Zhan S."/>
            <person name="Wang C."/>
        </authorList>
    </citation>
    <scope>NUCLEOTIDE SEQUENCE [LARGE SCALE GENOMIC DNA]</scope>
    <source>
        <strain evidence="8 9">ARSEF 7405</strain>
    </source>
</reference>
<dbReference type="InterPro" id="IPR029044">
    <property type="entry name" value="Nucleotide-diphossugar_trans"/>
</dbReference>
<dbReference type="GO" id="GO:0016020">
    <property type="term" value="C:membrane"/>
    <property type="evidence" value="ECO:0007669"/>
    <property type="project" value="UniProtKB-SubCell"/>
</dbReference>
<proteinExistence type="predicted"/>
<evidence type="ECO:0000256" key="7">
    <source>
        <dbReference type="ARBA" id="ARBA00023180"/>
    </source>
</evidence>
<keyword evidence="7" id="KW-0325">Glycoprotein</keyword>